<dbReference type="GO" id="GO:0003677">
    <property type="term" value="F:DNA binding"/>
    <property type="evidence" value="ECO:0007669"/>
    <property type="project" value="InterPro"/>
</dbReference>
<evidence type="ECO:0000313" key="4">
    <source>
        <dbReference type="Proteomes" id="UP001146120"/>
    </source>
</evidence>
<dbReference type="Proteomes" id="UP001146120">
    <property type="component" value="Unassembled WGS sequence"/>
</dbReference>
<dbReference type="GO" id="GO:0015074">
    <property type="term" value="P:DNA integration"/>
    <property type="evidence" value="ECO:0007669"/>
    <property type="project" value="InterPro"/>
</dbReference>
<feature type="domain" description="Transposase Tc1-like" evidence="2">
    <location>
        <begin position="36"/>
        <end position="107"/>
    </location>
</feature>
<protein>
    <recommendedName>
        <fullName evidence="2">Transposase Tc1-like domain-containing protein</fullName>
    </recommendedName>
</protein>
<dbReference type="AlphaFoldDB" id="A0AAV2YMJ0"/>
<organism evidence="3 4">
    <name type="scientific">Lagenidium giganteum</name>
    <dbReference type="NCBI Taxonomy" id="4803"/>
    <lineage>
        <taxon>Eukaryota</taxon>
        <taxon>Sar</taxon>
        <taxon>Stramenopiles</taxon>
        <taxon>Oomycota</taxon>
        <taxon>Peronosporomycetes</taxon>
        <taxon>Pythiales</taxon>
        <taxon>Pythiaceae</taxon>
    </lineage>
</organism>
<feature type="region of interest" description="Disordered" evidence="1">
    <location>
        <begin position="127"/>
        <end position="153"/>
    </location>
</feature>
<dbReference type="InterPro" id="IPR036397">
    <property type="entry name" value="RNaseH_sf"/>
</dbReference>
<dbReference type="EMBL" id="DAKRPA010000257">
    <property type="protein sequence ID" value="DAZ94294.1"/>
    <property type="molecule type" value="Genomic_DNA"/>
</dbReference>
<evidence type="ECO:0000256" key="1">
    <source>
        <dbReference type="SAM" id="MobiDB-lite"/>
    </source>
</evidence>
<comment type="caution">
    <text evidence="3">The sequence shown here is derived from an EMBL/GenBank/DDBJ whole genome shotgun (WGS) entry which is preliminary data.</text>
</comment>
<keyword evidence="4" id="KW-1185">Reference proteome</keyword>
<reference evidence="3" key="1">
    <citation type="submission" date="2022-11" db="EMBL/GenBank/DDBJ databases">
        <authorList>
            <person name="Morgan W.R."/>
            <person name="Tartar A."/>
        </authorList>
    </citation>
    <scope>NUCLEOTIDE SEQUENCE</scope>
    <source>
        <strain evidence="3">ARSEF 373</strain>
    </source>
</reference>
<evidence type="ECO:0000259" key="2">
    <source>
        <dbReference type="Pfam" id="PF01498"/>
    </source>
</evidence>
<dbReference type="Gene3D" id="3.30.420.10">
    <property type="entry name" value="Ribonuclease H-like superfamily/Ribonuclease H"/>
    <property type="match status" value="1"/>
</dbReference>
<reference evidence="3" key="2">
    <citation type="journal article" date="2023" name="Microbiol Resour">
        <title>Decontamination and Annotation of the Draft Genome Sequence of the Oomycete Lagenidium giganteum ARSEF 373.</title>
        <authorList>
            <person name="Morgan W.R."/>
            <person name="Tartar A."/>
        </authorList>
    </citation>
    <scope>NUCLEOTIDE SEQUENCE</scope>
    <source>
        <strain evidence="3">ARSEF 373</strain>
    </source>
</reference>
<dbReference type="Pfam" id="PF01498">
    <property type="entry name" value="HTH_Tnp_Tc3_2"/>
    <property type="match status" value="1"/>
</dbReference>
<dbReference type="GO" id="GO:0006313">
    <property type="term" value="P:DNA transposition"/>
    <property type="evidence" value="ECO:0007669"/>
    <property type="project" value="InterPro"/>
</dbReference>
<evidence type="ECO:0000313" key="3">
    <source>
        <dbReference type="EMBL" id="DAZ94294.1"/>
    </source>
</evidence>
<name>A0AAV2YMJ0_9STRA</name>
<feature type="compositionally biased region" description="Polar residues" evidence="1">
    <location>
        <begin position="141"/>
        <end position="152"/>
    </location>
</feature>
<dbReference type="InterPro" id="IPR002492">
    <property type="entry name" value="Transposase_Tc1-like"/>
</dbReference>
<gene>
    <name evidence="3" type="ORF">N0F65_012063</name>
</gene>
<proteinExistence type="predicted"/>
<sequence>MPPSSVANIVRRARKRESYDSAPRSARPRKTSPMLDRIIVRAAKADPNVAASDVAAHLEENHGVSVLPQTIRNRMRAADFHGRAKRKKPYLTKKHKTKRLEYARKYAQYTVEDWKKVLFSDECSVEKSGSTGREFGANPAKRSTNRTSSPRLSRSECRSWYGDACHGRELVRFTSVDKM</sequence>
<accession>A0AAV2YMJ0</accession>
<feature type="region of interest" description="Disordered" evidence="1">
    <location>
        <begin position="1"/>
        <end position="32"/>
    </location>
</feature>